<organism evidence="2 3">
    <name type="scientific">Treponema ruminis</name>
    <dbReference type="NCBI Taxonomy" id="744515"/>
    <lineage>
        <taxon>Bacteria</taxon>
        <taxon>Pseudomonadati</taxon>
        <taxon>Spirochaetota</taxon>
        <taxon>Spirochaetia</taxon>
        <taxon>Spirochaetales</taxon>
        <taxon>Treponemataceae</taxon>
        <taxon>Treponema</taxon>
    </lineage>
</organism>
<sequence length="674" mass="77719">MGDKPEAKWEPGTLDKTRQNIGPIDAEEAKRMMQKLGGEVFAEKSAPIDYSAFPKAKEFSKRVVGRSASSIASQTAASVPSGGKVGYAPKEKKKRTGSLPELTSKERHLMDRIMMSEDYKIKTNLGLFNFVRRFKRNGDELVRKSFVEYNLQKHVEHLQEFITTVKSIIQIAPDTYKAKIVSSNEDKFRFLKTVGSWTMRDIKKYYFDVQNSADECTVAMLIPFVKEVYRNLIKIYYIGETKISSYFKDIYNDLAKYPKFDLKKAQTLSKTGITEWFYIYSQVIKGLYPLLMRMSSSKFDYFQDFFLVQTGNILTFLELTKFDLLLPNKKGDRQEEGKAEEEKSEESAEKSAENEKKAKTANKKSELVEAGLKLLDNLFPEAGFDQIEKMPDMFPYFQPIYQFRDGYNLLAPENPLQVTVTLLRITEDIFQGCRNIVFTEENEEDVTKTDEKLSSVLSEWSVYREILFERDYSDQITDFVNNEYSQGDYKSTLFGKKMLTSILWQTKYNFLPYFEFEQLLLEKPKNDSQYRPMCIRVGFLFRYLTMLSKNIDSAKGQGLVMGIQNPWDKYKFDIPNAISKRMDVLLGAKKPDSAATNANLIKYALMIIAVLDWWVNNPESPAYSTDSTKIYRINEEDGAPAFSVPTRTDQNKLFAERVKKNIEKSKSASAPQKA</sequence>
<feature type="region of interest" description="Disordered" evidence="1">
    <location>
        <begin position="1"/>
        <end position="23"/>
    </location>
</feature>
<name>A0A7W8G758_9SPIR</name>
<evidence type="ECO:0000313" key="3">
    <source>
        <dbReference type="Proteomes" id="UP000518887"/>
    </source>
</evidence>
<dbReference type="EMBL" id="JACHFQ010000001">
    <property type="protein sequence ID" value="MBB5225012.1"/>
    <property type="molecule type" value="Genomic_DNA"/>
</dbReference>
<evidence type="ECO:0000256" key="1">
    <source>
        <dbReference type="SAM" id="MobiDB-lite"/>
    </source>
</evidence>
<evidence type="ECO:0000313" key="2">
    <source>
        <dbReference type="EMBL" id="MBB5225012.1"/>
    </source>
</evidence>
<dbReference type="AlphaFoldDB" id="A0A7W8G758"/>
<protein>
    <submittedName>
        <fullName evidence="2">Uncharacterized protein</fullName>
    </submittedName>
</protein>
<accession>A0A7W8G758</accession>
<dbReference type="RefSeq" id="WP_184656854.1">
    <property type="nucleotide sequence ID" value="NZ_JACHFQ010000001.1"/>
</dbReference>
<reference evidence="2 3" key="1">
    <citation type="submission" date="2020-08" db="EMBL/GenBank/DDBJ databases">
        <title>Genomic Encyclopedia of Type Strains, Phase IV (KMG-IV): sequencing the most valuable type-strain genomes for metagenomic binning, comparative biology and taxonomic classification.</title>
        <authorList>
            <person name="Goeker M."/>
        </authorList>
    </citation>
    <scope>NUCLEOTIDE SEQUENCE [LARGE SCALE GENOMIC DNA]</scope>
    <source>
        <strain evidence="2 3">DSM 103462</strain>
    </source>
</reference>
<dbReference type="Proteomes" id="UP000518887">
    <property type="component" value="Unassembled WGS sequence"/>
</dbReference>
<feature type="region of interest" description="Disordered" evidence="1">
    <location>
        <begin position="70"/>
        <end position="101"/>
    </location>
</feature>
<comment type="caution">
    <text evidence="2">The sequence shown here is derived from an EMBL/GenBank/DDBJ whole genome shotgun (WGS) entry which is preliminary data.</text>
</comment>
<proteinExistence type="predicted"/>
<gene>
    <name evidence="2" type="ORF">HNP76_000352</name>
</gene>
<feature type="compositionally biased region" description="Basic and acidic residues" evidence="1">
    <location>
        <begin position="1"/>
        <end position="18"/>
    </location>
</feature>
<keyword evidence="3" id="KW-1185">Reference proteome</keyword>
<feature type="region of interest" description="Disordered" evidence="1">
    <location>
        <begin position="333"/>
        <end position="360"/>
    </location>
</feature>